<comment type="similarity">
    <text evidence="1">Belongs to the IAP family.</text>
</comment>
<evidence type="ECO:0000313" key="7">
    <source>
        <dbReference type="EMBL" id="KAK0050199.1"/>
    </source>
</evidence>
<evidence type="ECO:0000256" key="4">
    <source>
        <dbReference type="ARBA" id="ARBA00022833"/>
    </source>
</evidence>
<dbReference type="FunFam" id="1.10.1170.10:FF:000002">
    <property type="entry name" value="Baculoviral IAP repeat containing 7"/>
    <property type="match status" value="1"/>
</dbReference>
<dbReference type="GO" id="GO:0043066">
    <property type="term" value="P:negative regulation of apoptotic process"/>
    <property type="evidence" value="ECO:0007669"/>
    <property type="project" value="TreeGrafter"/>
</dbReference>
<name>A0AAD8BA97_BIOPF</name>
<dbReference type="InterPro" id="IPR013083">
    <property type="entry name" value="Znf_RING/FYVE/PHD"/>
</dbReference>
<dbReference type="GO" id="GO:0043027">
    <property type="term" value="F:cysteine-type endopeptidase inhibitor activity involved in apoptotic process"/>
    <property type="evidence" value="ECO:0007669"/>
    <property type="project" value="TreeGrafter"/>
</dbReference>
<dbReference type="GO" id="GO:0005634">
    <property type="term" value="C:nucleus"/>
    <property type="evidence" value="ECO:0007669"/>
    <property type="project" value="TreeGrafter"/>
</dbReference>
<dbReference type="InterPro" id="IPR001841">
    <property type="entry name" value="Znf_RING"/>
</dbReference>
<dbReference type="GO" id="GO:0051726">
    <property type="term" value="P:regulation of cell cycle"/>
    <property type="evidence" value="ECO:0007669"/>
    <property type="project" value="TreeGrafter"/>
</dbReference>
<proteinExistence type="inferred from homology"/>
<dbReference type="SUPFAM" id="SSF57924">
    <property type="entry name" value="Inhibitor of apoptosis (IAP) repeat"/>
    <property type="match status" value="1"/>
</dbReference>
<dbReference type="PROSITE" id="PS50089">
    <property type="entry name" value="ZF_RING_2"/>
    <property type="match status" value="1"/>
</dbReference>
<evidence type="ECO:0000259" key="6">
    <source>
        <dbReference type="PROSITE" id="PS50089"/>
    </source>
</evidence>
<dbReference type="AlphaFoldDB" id="A0AAD8BA97"/>
<evidence type="ECO:0000256" key="1">
    <source>
        <dbReference type="ARBA" id="ARBA00006672"/>
    </source>
</evidence>
<accession>A0AAD8BA97</accession>
<gene>
    <name evidence="7" type="ORF">Bpfe_020417</name>
</gene>
<dbReference type="Proteomes" id="UP001233172">
    <property type="component" value="Unassembled WGS sequence"/>
</dbReference>
<dbReference type="InterPro" id="IPR001370">
    <property type="entry name" value="BIR_rpt"/>
</dbReference>
<dbReference type="PROSITE" id="PS50143">
    <property type="entry name" value="BIR_REPEAT_2"/>
    <property type="match status" value="1"/>
</dbReference>
<feature type="domain" description="RING-type" evidence="6">
    <location>
        <begin position="283"/>
        <end position="318"/>
    </location>
</feature>
<dbReference type="Gene3D" id="1.10.1170.10">
    <property type="entry name" value="Inhibitor Of Apoptosis Protein (2mihbC-IAP-1), Chain A"/>
    <property type="match status" value="1"/>
</dbReference>
<evidence type="ECO:0000256" key="3">
    <source>
        <dbReference type="ARBA" id="ARBA00022771"/>
    </source>
</evidence>
<evidence type="ECO:0000313" key="8">
    <source>
        <dbReference type="Proteomes" id="UP001233172"/>
    </source>
</evidence>
<organism evidence="7 8">
    <name type="scientific">Biomphalaria pfeifferi</name>
    <name type="common">Bloodfluke planorb</name>
    <name type="synonym">Freshwater snail</name>
    <dbReference type="NCBI Taxonomy" id="112525"/>
    <lineage>
        <taxon>Eukaryota</taxon>
        <taxon>Metazoa</taxon>
        <taxon>Spiralia</taxon>
        <taxon>Lophotrochozoa</taxon>
        <taxon>Mollusca</taxon>
        <taxon>Gastropoda</taxon>
        <taxon>Heterobranchia</taxon>
        <taxon>Euthyneura</taxon>
        <taxon>Panpulmonata</taxon>
        <taxon>Hygrophila</taxon>
        <taxon>Lymnaeoidea</taxon>
        <taxon>Planorbidae</taxon>
        <taxon>Biomphalaria</taxon>
    </lineage>
</organism>
<dbReference type="GO" id="GO:0005737">
    <property type="term" value="C:cytoplasm"/>
    <property type="evidence" value="ECO:0007669"/>
    <property type="project" value="TreeGrafter"/>
</dbReference>
<keyword evidence="7" id="KW-0675">Receptor</keyword>
<keyword evidence="2" id="KW-0479">Metal-binding</keyword>
<dbReference type="SMART" id="SM00184">
    <property type="entry name" value="RING"/>
    <property type="match status" value="1"/>
</dbReference>
<keyword evidence="4" id="KW-0862">Zinc</keyword>
<evidence type="ECO:0000256" key="2">
    <source>
        <dbReference type="ARBA" id="ARBA00022723"/>
    </source>
</evidence>
<keyword evidence="8" id="KW-1185">Reference proteome</keyword>
<dbReference type="GO" id="GO:0061630">
    <property type="term" value="F:ubiquitin protein ligase activity"/>
    <property type="evidence" value="ECO:0007669"/>
    <property type="project" value="TreeGrafter"/>
</dbReference>
<dbReference type="Gene3D" id="3.30.40.10">
    <property type="entry name" value="Zinc/RING finger domain, C3HC4 (zinc finger)"/>
    <property type="match status" value="1"/>
</dbReference>
<dbReference type="Pfam" id="PF00653">
    <property type="entry name" value="BIR"/>
    <property type="match status" value="1"/>
</dbReference>
<dbReference type="Pfam" id="PF13920">
    <property type="entry name" value="zf-C3HC4_3"/>
    <property type="match status" value="1"/>
</dbReference>
<reference evidence="7" key="1">
    <citation type="journal article" date="2023" name="PLoS Negl. Trop. Dis.">
        <title>A genome sequence for Biomphalaria pfeifferi, the major vector snail for the human-infecting parasite Schistosoma mansoni.</title>
        <authorList>
            <person name="Bu L."/>
            <person name="Lu L."/>
            <person name="Laidemitt M.R."/>
            <person name="Zhang S.M."/>
            <person name="Mutuku M."/>
            <person name="Mkoji G."/>
            <person name="Steinauer M."/>
            <person name="Loker E.S."/>
        </authorList>
    </citation>
    <scope>NUCLEOTIDE SEQUENCE</scope>
    <source>
        <strain evidence="7">KasaAsao</strain>
    </source>
</reference>
<dbReference type="GO" id="GO:0008270">
    <property type="term" value="F:zinc ion binding"/>
    <property type="evidence" value="ECO:0007669"/>
    <property type="project" value="UniProtKB-KW"/>
</dbReference>
<evidence type="ECO:0000256" key="5">
    <source>
        <dbReference type="PROSITE-ProRule" id="PRU00175"/>
    </source>
</evidence>
<protein>
    <submittedName>
        <fullName evidence="7">Tumor necrosis factor receptor superfamily member 11B</fullName>
    </submittedName>
</protein>
<dbReference type="PANTHER" id="PTHR10044:SF139">
    <property type="entry name" value="DEATH-ASSOCIATED INHIBITOR OF APOPTOSIS 2"/>
    <property type="match status" value="1"/>
</dbReference>
<keyword evidence="3 5" id="KW-0863">Zinc-finger</keyword>
<dbReference type="PANTHER" id="PTHR10044">
    <property type="entry name" value="INHIBITOR OF APOPTOSIS"/>
    <property type="match status" value="1"/>
</dbReference>
<dbReference type="InterPro" id="IPR050784">
    <property type="entry name" value="IAP"/>
</dbReference>
<dbReference type="GO" id="GO:0031398">
    <property type="term" value="P:positive regulation of protein ubiquitination"/>
    <property type="evidence" value="ECO:0007669"/>
    <property type="project" value="TreeGrafter"/>
</dbReference>
<dbReference type="SMART" id="SM00238">
    <property type="entry name" value="BIR"/>
    <property type="match status" value="1"/>
</dbReference>
<reference evidence="7" key="2">
    <citation type="submission" date="2023-04" db="EMBL/GenBank/DDBJ databases">
        <authorList>
            <person name="Bu L."/>
            <person name="Lu L."/>
            <person name="Laidemitt M.R."/>
            <person name="Zhang S.M."/>
            <person name="Mutuku M."/>
            <person name="Mkoji G."/>
            <person name="Steinauer M."/>
            <person name="Loker E.S."/>
        </authorList>
    </citation>
    <scope>NUCLEOTIDE SEQUENCE</scope>
    <source>
        <strain evidence="7">KasaAsao</strain>
        <tissue evidence="7">Whole Snail</tissue>
    </source>
</reference>
<sequence>MVIGCYGYMFCISNYFLVFTKFDFVFLFCLPSEKMIPVQESSACEDLTISTTASPGKGVTCVDGKPSYNELGISLEKPKKLDMAIRGARLRTFARFPAGHPLTADDLSEAGFYYAGNEDCTRCFFCGGGLKNWDQTDNPTVEHARWFPKCGYIRQFKGQDFVDAVQALSTRYDKITYKMVTDFMGMLAPAFQLNDRKDCDPAIKALIELGYDARSVLQAAEELITENDSALSSDIILDRIQHHCCNKRQISQVGLPDNYKSNTEESIQDVKKNNKEMRQLATCKICLDNRIAAVFLPCSHFVSCLDCAMALRQCPVCRSTIKGTVRAFMS</sequence>
<dbReference type="CDD" id="cd00022">
    <property type="entry name" value="BIR"/>
    <property type="match status" value="1"/>
</dbReference>
<comment type="caution">
    <text evidence="7">The sequence shown here is derived from an EMBL/GenBank/DDBJ whole genome shotgun (WGS) entry which is preliminary data.</text>
</comment>
<dbReference type="EMBL" id="JASAOG010000117">
    <property type="protein sequence ID" value="KAK0050199.1"/>
    <property type="molecule type" value="Genomic_DNA"/>
</dbReference>